<evidence type="ECO:0000313" key="3">
    <source>
        <dbReference type="EnsemblMetazoa" id="XP_028518525.1"/>
    </source>
</evidence>
<feature type="compositionally biased region" description="Acidic residues" evidence="1">
    <location>
        <begin position="44"/>
        <end position="53"/>
    </location>
</feature>
<dbReference type="Proteomes" id="UP000887567">
    <property type="component" value="Unplaced"/>
</dbReference>
<proteinExistence type="predicted"/>
<sequence>MEKYHQKTRKPKKRKTATPGPSGINTCHDCGDVVDARNPLVEEPLPEVPEDTVQETPRQEDNETIQENYLFPIIHLHWKMYQESLLQKVNDECEGKITVAGDARHDSMGHNAKYGAYSVLCSDIAKIIHFSLVQRNQADSSNAMEYVGFKNCMEFLLEENGLPISTFVSDRHTSICSHMKKELKDIKHYFDLWHLKKKIRKVLVKLAKEKNCEVLKTWIKPCENHLYWSAMSTQSGKGDIIWAKFKSFLSHVVNKHDGLDEPLFNKCGHGQIRDRTWLEKGSVAHDKMVAELTKASLIRGIKQASPLYQTSGLEGFHSVVNFFAPKMIAFSYVGMYCRHILAILHFNSNAYRDIKYKPDGTEQVRVSYPKFKYGEATVRNVRVAKKFGKT</sequence>
<evidence type="ECO:0000259" key="2">
    <source>
        <dbReference type="Pfam" id="PF20700"/>
    </source>
</evidence>
<dbReference type="OMA" id="SICMSAV"/>
<dbReference type="OrthoDB" id="5987511at2759"/>
<evidence type="ECO:0000313" key="4">
    <source>
        <dbReference type="Proteomes" id="UP000887567"/>
    </source>
</evidence>
<dbReference type="GeneID" id="110250843"/>
<keyword evidence="4" id="KW-1185">Reference proteome</keyword>
<dbReference type="RefSeq" id="XP_028518525.1">
    <property type="nucleotide sequence ID" value="XM_028662724.1"/>
</dbReference>
<organism evidence="3 4">
    <name type="scientific">Exaiptasia diaphana</name>
    <name type="common">Tropical sea anemone</name>
    <name type="synonym">Aiptasia pulchella</name>
    <dbReference type="NCBI Taxonomy" id="2652724"/>
    <lineage>
        <taxon>Eukaryota</taxon>
        <taxon>Metazoa</taxon>
        <taxon>Cnidaria</taxon>
        <taxon>Anthozoa</taxon>
        <taxon>Hexacorallia</taxon>
        <taxon>Actiniaria</taxon>
        <taxon>Aiptasiidae</taxon>
        <taxon>Exaiptasia</taxon>
    </lineage>
</organism>
<dbReference type="PANTHER" id="PTHR31751:SF42">
    <property type="entry name" value="PROTEIN CBG10204"/>
    <property type="match status" value="1"/>
</dbReference>
<dbReference type="PANTHER" id="PTHR31751">
    <property type="entry name" value="SI:CH211-108C17.2-RELATED-RELATED"/>
    <property type="match status" value="1"/>
</dbReference>
<evidence type="ECO:0000256" key="1">
    <source>
        <dbReference type="SAM" id="MobiDB-lite"/>
    </source>
</evidence>
<dbReference type="EnsemblMetazoa" id="XM_028662724.1">
    <property type="protein sequence ID" value="XP_028518525.1"/>
    <property type="gene ID" value="LOC110250843"/>
</dbReference>
<name>A0A913YSS2_EXADI</name>
<accession>A0A913YSS2</accession>
<dbReference type="InterPro" id="IPR049012">
    <property type="entry name" value="Mutator_transp_dom"/>
</dbReference>
<feature type="domain" description="Mutator-like transposase" evidence="2">
    <location>
        <begin position="136"/>
        <end position="257"/>
    </location>
</feature>
<reference evidence="3" key="1">
    <citation type="submission" date="2022-11" db="UniProtKB">
        <authorList>
            <consortium name="EnsemblMetazoa"/>
        </authorList>
    </citation>
    <scope>IDENTIFICATION</scope>
</reference>
<feature type="region of interest" description="Disordered" evidence="1">
    <location>
        <begin position="1"/>
        <end position="60"/>
    </location>
</feature>
<dbReference type="Pfam" id="PF20700">
    <property type="entry name" value="Mutator"/>
    <property type="match status" value="1"/>
</dbReference>
<protein>
    <recommendedName>
        <fullName evidence="2">Mutator-like transposase domain-containing protein</fullName>
    </recommendedName>
</protein>
<dbReference type="AlphaFoldDB" id="A0A913YSS2"/>
<feature type="compositionally biased region" description="Basic residues" evidence="1">
    <location>
        <begin position="1"/>
        <end position="16"/>
    </location>
</feature>
<dbReference type="KEGG" id="epa:110250843"/>